<reference evidence="3 4" key="1">
    <citation type="submission" date="2018-09" db="EMBL/GenBank/DDBJ databases">
        <title>A high-quality reference genome of wild soybean provides a powerful tool to mine soybean genomes.</title>
        <authorList>
            <person name="Xie M."/>
            <person name="Chung C.Y.L."/>
            <person name="Li M.-W."/>
            <person name="Wong F.-L."/>
            <person name="Chan T.-F."/>
            <person name="Lam H.-M."/>
        </authorList>
    </citation>
    <scope>NUCLEOTIDE SEQUENCE [LARGE SCALE GENOMIC DNA]</scope>
    <source>
        <strain evidence="4">cv. W05</strain>
        <tissue evidence="3">Hypocotyl of etiolated seedlings</tissue>
    </source>
</reference>
<gene>
    <name evidence="3" type="ORF">D0Y65_015869</name>
</gene>
<dbReference type="AlphaFoldDB" id="A0A445KEL4"/>
<organism evidence="3 4">
    <name type="scientific">Glycine soja</name>
    <name type="common">Wild soybean</name>
    <dbReference type="NCBI Taxonomy" id="3848"/>
    <lineage>
        <taxon>Eukaryota</taxon>
        <taxon>Viridiplantae</taxon>
        <taxon>Streptophyta</taxon>
        <taxon>Embryophyta</taxon>
        <taxon>Tracheophyta</taxon>
        <taxon>Spermatophyta</taxon>
        <taxon>Magnoliopsida</taxon>
        <taxon>eudicotyledons</taxon>
        <taxon>Gunneridae</taxon>
        <taxon>Pentapetalae</taxon>
        <taxon>rosids</taxon>
        <taxon>fabids</taxon>
        <taxon>Fabales</taxon>
        <taxon>Fabaceae</taxon>
        <taxon>Papilionoideae</taxon>
        <taxon>50 kb inversion clade</taxon>
        <taxon>NPAAA clade</taxon>
        <taxon>indigoferoid/millettioid clade</taxon>
        <taxon>Phaseoleae</taxon>
        <taxon>Glycine</taxon>
        <taxon>Glycine subgen. Soja</taxon>
    </lineage>
</organism>
<dbReference type="Proteomes" id="UP000289340">
    <property type="component" value="Chromosome 6"/>
</dbReference>
<proteinExistence type="predicted"/>
<dbReference type="Pfam" id="PF20167">
    <property type="entry name" value="Transposase_32"/>
    <property type="match status" value="1"/>
</dbReference>
<keyword evidence="4" id="KW-1185">Reference proteome</keyword>
<name>A0A445KEL4_GLYSO</name>
<evidence type="ECO:0000313" key="4">
    <source>
        <dbReference type="Proteomes" id="UP000289340"/>
    </source>
</evidence>
<dbReference type="EMBL" id="QZWG01000006">
    <property type="protein sequence ID" value="RZC09301.1"/>
    <property type="molecule type" value="Genomic_DNA"/>
</dbReference>
<comment type="caution">
    <text evidence="3">The sequence shown here is derived from an EMBL/GenBank/DDBJ whole genome shotgun (WGS) entry which is preliminary data.</text>
</comment>
<feature type="region of interest" description="Disordered" evidence="1">
    <location>
        <begin position="183"/>
        <end position="212"/>
    </location>
</feature>
<evidence type="ECO:0000313" key="3">
    <source>
        <dbReference type="EMBL" id="RZC09301.1"/>
    </source>
</evidence>
<sequence length="212" mass="23170">MIQRTTVPDSAGCEDRSFVLMLTPLTTSSTPRLYWRTGRSTQLTPDTSALTPILIPGGHLVLNADGLPWKLLRKDMTTLAQTWSVLSYYDLAPTSHTSDVNLDRVRLIYGLVSRMDMDVGSFISQQISQIAQSSTSRLGFPALITALCDIQGVVSDTLIFESLSPVINLAYVKKNCWNPVDPSITFPGPRRTRTRASASASKAPLPTQSPSV</sequence>
<evidence type="ECO:0000259" key="2">
    <source>
        <dbReference type="Pfam" id="PF20167"/>
    </source>
</evidence>
<accession>A0A445KEL4</accession>
<feature type="domain" description="Putative plant transposon protein" evidence="2">
    <location>
        <begin position="47"/>
        <end position="153"/>
    </location>
</feature>
<protein>
    <recommendedName>
        <fullName evidence="2">Putative plant transposon protein domain-containing protein</fullName>
    </recommendedName>
</protein>
<evidence type="ECO:0000256" key="1">
    <source>
        <dbReference type="SAM" id="MobiDB-lite"/>
    </source>
</evidence>
<dbReference type="InterPro" id="IPR046796">
    <property type="entry name" value="Transposase_32_dom"/>
</dbReference>